<organism evidence="1 2">
    <name type="scientific">Aquamicrobium defluvii</name>
    <dbReference type="NCBI Taxonomy" id="69279"/>
    <lineage>
        <taxon>Bacteria</taxon>
        <taxon>Pseudomonadati</taxon>
        <taxon>Pseudomonadota</taxon>
        <taxon>Alphaproteobacteria</taxon>
        <taxon>Hyphomicrobiales</taxon>
        <taxon>Phyllobacteriaceae</taxon>
        <taxon>Aquamicrobium</taxon>
    </lineage>
</organism>
<evidence type="ECO:0000313" key="2">
    <source>
        <dbReference type="Proteomes" id="UP000019849"/>
    </source>
</evidence>
<accession>A0A011TLM5</accession>
<sequence length="63" mass="7321">MLPLHLRPPLLAGVAMAHIGGAEMLFMLRQSTFGFYRNRFDREAMPFFINASRKRHSTQMQLI</sequence>
<dbReference type="AlphaFoldDB" id="A0A011TLM5"/>
<name>A0A011TLM5_9HYPH</name>
<protein>
    <submittedName>
        <fullName evidence="1">Uncharacterized protein</fullName>
    </submittedName>
</protein>
<gene>
    <name evidence="1" type="ORF">BG36_09565</name>
</gene>
<dbReference type="Proteomes" id="UP000019849">
    <property type="component" value="Unassembled WGS sequence"/>
</dbReference>
<proteinExistence type="predicted"/>
<dbReference type="HOGENOM" id="CLU_2875895_0_0_5"/>
<dbReference type="PATRIC" id="fig|69279.3.peg.3010"/>
<evidence type="ECO:0000313" key="1">
    <source>
        <dbReference type="EMBL" id="EXL04932.1"/>
    </source>
</evidence>
<dbReference type="EMBL" id="JENY01000020">
    <property type="protein sequence ID" value="EXL04932.1"/>
    <property type="molecule type" value="Genomic_DNA"/>
</dbReference>
<comment type="caution">
    <text evidence="1">The sequence shown here is derived from an EMBL/GenBank/DDBJ whole genome shotgun (WGS) entry which is preliminary data.</text>
</comment>
<reference evidence="1 2" key="1">
    <citation type="submission" date="2014-02" db="EMBL/GenBank/DDBJ databases">
        <title>Aquamicrobium defluvii Genome sequencing.</title>
        <authorList>
            <person name="Wang X."/>
        </authorList>
    </citation>
    <scope>NUCLEOTIDE SEQUENCE [LARGE SCALE GENOMIC DNA]</scope>
    <source>
        <strain evidence="1 2">W13Z1</strain>
    </source>
</reference>